<evidence type="ECO:0000313" key="4">
    <source>
        <dbReference type="Proteomes" id="UP000252631"/>
    </source>
</evidence>
<keyword evidence="5" id="KW-1185">Reference proteome</keyword>
<name>A0A336JKS8_9BRAD</name>
<feature type="transmembrane region" description="Helical" evidence="1">
    <location>
        <begin position="101"/>
        <end position="124"/>
    </location>
</feature>
<dbReference type="RefSeq" id="WP_114357182.1">
    <property type="nucleotide sequence ID" value="NZ_QRDT01000005.1"/>
</dbReference>
<accession>A0A336JKS8</accession>
<dbReference type="Proteomes" id="UP000252631">
    <property type="component" value="Unassembled WGS sequence"/>
</dbReference>
<evidence type="ECO:0000313" key="3">
    <source>
        <dbReference type="EMBL" id="SSW90072.1"/>
    </source>
</evidence>
<feature type="transmembrane region" description="Helical" evidence="1">
    <location>
        <begin position="29"/>
        <end position="46"/>
    </location>
</feature>
<protein>
    <submittedName>
        <fullName evidence="3">Uncharacterized protein</fullName>
    </submittedName>
</protein>
<keyword evidence="1" id="KW-0472">Membrane</keyword>
<reference evidence="2 5" key="2">
    <citation type="submission" date="2018-07" db="EMBL/GenBank/DDBJ databases">
        <title>Genomic Encyclopedia of Archaeal and Bacterial Type Strains, Phase II (KMG-II): from individual species to whole genera.</title>
        <authorList>
            <person name="Goeker M."/>
        </authorList>
    </citation>
    <scope>NUCLEOTIDE SEQUENCE [LARGE SCALE GENOMIC DNA]</scope>
    <source>
        <strain evidence="2 5">JA575</strain>
    </source>
</reference>
<dbReference type="OrthoDB" id="8239123at2"/>
<reference evidence="3 4" key="1">
    <citation type="submission" date="2017-08" db="EMBL/GenBank/DDBJ databases">
        <authorList>
            <person name="de Groot N.N."/>
        </authorList>
    </citation>
    <scope>NUCLEOTIDE SEQUENCE [LARGE SCALE GENOMIC DNA]</scope>
    <source>
        <strain evidence="3 4">JA575</strain>
    </source>
</reference>
<organism evidence="3 4">
    <name type="scientific">Rhodopseudomonas pentothenatexigens</name>
    <dbReference type="NCBI Taxonomy" id="999699"/>
    <lineage>
        <taxon>Bacteria</taxon>
        <taxon>Pseudomonadati</taxon>
        <taxon>Pseudomonadota</taxon>
        <taxon>Alphaproteobacteria</taxon>
        <taxon>Hyphomicrobiales</taxon>
        <taxon>Nitrobacteraceae</taxon>
        <taxon>Rhodopseudomonas</taxon>
    </lineage>
</organism>
<gene>
    <name evidence="2" type="ORF">BJ125_105126</name>
    <name evidence="3" type="ORF">SAMN05892882_105126</name>
</gene>
<evidence type="ECO:0000313" key="5">
    <source>
        <dbReference type="Proteomes" id="UP000256343"/>
    </source>
</evidence>
<feature type="transmembrane region" description="Helical" evidence="1">
    <location>
        <begin position="58"/>
        <end position="81"/>
    </location>
</feature>
<proteinExistence type="predicted"/>
<sequence length="128" mass="12712">MPTIILMAVIGILFLQASGAIPQSSVGGPMTIALAVFIGALAVGINEARTKQRGVPGWIVSIVVALAGAFLVAPLGGMAMAMLLRPFTEGSTSLAAAGGPVMAVAVAGTMAATLLGAWGALALVGRWR</sequence>
<keyword evidence="1" id="KW-0812">Transmembrane</keyword>
<evidence type="ECO:0000313" key="2">
    <source>
        <dbReference type="EMBL" id="RED38047.1"/>
    </source>
</evidence>
<dbReference type="AlphaFoldDB" id="A0A336JKS8"/>
<dbReference type="Proteomes" id="UP000256343">
    <property type="component" value="Unassembled WGS sequence"/>
</dbReference>
<dbReference type="EMBL" id="QRDT01000005">
    <property type="protein sequence ID" value="RED38047.1"/>
    <property type="molecule type" value="Genomic_DNA"/>
</dbReference>
<dbReference type="EMBL" id="UFQQ01000005">
    <property type="protein sequence ID" value="SSW90072.1"/>
    <property type="molecule type" value="Genomic_DNA"/>
</dbReference>
<keyword evidence="1" id="KW-1133">Transmembrane helix</keyword>
<evidence type="ECO:0000256" key="1">
    <source>
        <dbReference type="SAM" id="Phobius"/>
    </source>
</evidence>